<accession>A0A2R5FN24</accession>
<dbReference type="AlphaFoldDB" id="A0A2R5FN24"/>
<comment type="caution">
    <text evidence="1">The sequence shown here is derived from an EMBL/GenBank/DDBJ whole genome shotgun (WGS) entry which is preliminary data.</text>
</comment>
<dbReference type="EMBL" id="BDUD01000001">
    <property type="protein sequence ID" value="GBG19439.1"/>
    <property type="molecule type" value="Genomic_DNA"/>
</dbReference>
<gene>
    <name evidence="1" type="ORF">NIES4072_31070</name>
</gene>
<name>A0A2R5FN24_NOSCO</name>
<evidence type="ECO:0000313" key="2">
    <source>
        <dbReference type="Proteomes" id="UP000245124"/>
    </source>
</evidence>
<evidence type="ECO:0000313" key="1">
    <source>
        <dbReference type="EMBL" id="GBG19439.1"/>
    </source>
</evidence>
<organism evidence="1 2">
    <name type="scientific">Nostoc commune NIES-4072</name>
    <dbReference type="NCBI Taxonomy" id="2005467"/>
    <lineage>
        <taxon>Bacteria</taxon>
        <taxon>Bacillati</taxon>
        <taxon>Cyanobacteriota</taxon>
        <taxon>Cyanophyceae</taxon>
        <taxon>Nostocales</taxon>
        <taxon>Nostocaceae</taxon>
        <taxon>Nostoc</taxon>
    </lineage>
</organism>
<keyword evidence="2" id="KW-1185">Reference proteome</keyword>
<protein>
    <submittedName>
        <fullName evidence="1">Uncharacterized protein</fullName>
    </submittedName>
</protein>
<sequence length="69" mass="7590">MSDRVNCDRFFDNTTCFPKGIQLICKTTNPPYLVGGGGSSFAIKSIFCNFCLNTFISVLRLLIPPGEIP</sequence>
<dbReference type="Proteomes" id="UP000245124">
    <property type="component" value="Unassembled WGS sequence"/>
</dbReference>
<reference evidence="1 2" key="1">
    <citation type="submission" date="2017-06" db="EMBL/GenBank/DDBJ databases">
        <title>Genome sequencing of cyanobaciteial culture collection at National Institute for Environmental Studies (NIES).</title>
        <authorList>
            <person name="Hirose Y."/>
            <person name="Shimura Y."/>
            <person name="Fujisawa T."/>
            <person name="Nakamura Y."/>
            <person name="Kawachi M."/>
        </authorList>
    </citation>
    <scope>NUCLEOTIDE SEQUENCE [LARGE SCALE GENOMIC DNA]</scope>
    <source>
        <strain evidence="1 2">NIES-4072</strain>
    </source>
</reference>
<proteinExistence type="predicted"/>